<name>A0A174A253_9FIRM</name>
<gene>
    <name evidence="1" type="ORF">ERS852395_01429</name>
</gene>
<dbReference type="RefSeq" id="WP_055053176.1">
    <property type="nucleotide sequence ID" value="NZ_CYZA01000006.1"/>
</dbReference>
<accession>A0A174A253</accession>
<dbReference type="EMBL" id="CYZA01000006">
    <property type="protein sequence ID" value="CUN82584.1"/>
    <property type="molecule type" value="Genomic_DNA"/>
</dbReference>
<evidence type="ECO:0000313" key="1">
    <source>
        <dbReference type="EMBL" id="CUN82584.1"/>
    </source>
</evidence>
<proteinExistence type="predicted"/>
<dbReference type="AlphaFoldDB" id="A0A174A253"/>
<sequence>MTFEEAKQRSDYCFRLNGIQLLIRNIREEHLEIDLDNGPLIGKAVLEIGYVDIEVNISVLGMFNEIPTYKPTIEYFTCLKTENDWEPIEYIGTGADVDWWSNRWKEELEEDMFLALNEYVESAGLSYDEPN</sequence>
<organism evidence="1 2">
    <name type="scientific">Blautia obeum</name>
    <dbReference type="NCBI Taxonomy" id="40520"/>
    <lineage>
        <taxon>Bacteria</taxon>
        <taxon>Bacillati</taxon>
        <taxon>Bacillota</taxon>
        <taxon>Clostridia</taxon>
        <taxon>Lachnospirales</taxon>
        <taxon>Lachnospiraceae</taxon>
        <taxon>Blautia</taxon>
    </lineage>
</organism>
<evidence type="ECO:0000313" key="2">
    <source>
        <dbReference type="Proteomes" id="UP000095447"/>
    </source>
</evidence>
<protein>
    <submittedName>
        <fullName evidence="1">Uncharacterized protein</fullName>
    </submittedName>
</protein>
<reference evidence="1 2" key="1">
    <citation type="submission" date="2015-09" db="EMBL/GenBank/DDBJ databases">
        <authorList>
            <consortium name="Pathogen Informatics"/>
        </authorList>
    </citation>
    <scope>NUCLEOTIDE SEQUENCE [LARGE SCALE GENOMIC DNA]</scope>
    <source>
        <strain evidence="1 2">2789STDY5608838</strain>
    </source>
</reference>
<dbReference type="Proteomes" id="UP000095447">
    <property type="component" value="Unassembled WGS sequence"/>
</dbReference>